<evidence type="ECO:0000313" key="2">
    <source>
        <dbReference type="Proteomes" id="UP001249851"/>
    </source>
</evidence>
<name>A0AAD9V2D4_ACRCE</name>
<dbReference type="Proteomes" id="UP001249851">
    <property type="component" value="Unassembled WGS sequence"/>
</dbReference>
<sequence>MELSAQSHPAMEKLIKDVMDVVFSEDSPRFADEVMSQSEHEVHCERAWRNLLPELRMWLRELSGLKGSIWELVLMWMDD</sequence>
<protein>
    <submittedName>
        <fullName evidence="1">Uncharacterized protein</fullName>
    </submittedName>
</protein>
<comment type="caution">
    <text evidence="1">The sequence shown here is derived from an EMBL/GenBank/DDBJ whole genome shotgun (WGS) entry which is preliminary data.</text>
</comment>
<proteinExistence type="predicted"/>
<evidence type="ECO:0000313" key="1">
    <source>
        <dbReference type="EMBL" id="KAK2558617.1"/>
    </source>
</evidence>
<gene>
    <name evidence="1" type="ORF">P5673_018806</name>
</gene>
<keyword evidence="2" id="KW-1185">Reference proteome</keyword>
<reference evidence="1" key="1">
    <citation type="journal article" date="2023" name="G3 (Bethesda)">
        <title>Whole genome assembly and annotation of the endangered Caribbean coral Acropora cervicornis.</title>
        <authorList>
            <person name="Selwyn J.D."/>
            <person name="Vollmer S.V."/>
        </authorList>
    </citation>
    <scope>NUCLEOTIDE SEQUENCE</scope>
    <source>
        <strain evidence="1">K2</strain>
    </source>
</reference>
<organism evidence="1 2">
    <name type="scientific">Acropora cervicornis</name>
    <name type="common">Staghorn coral</name>
    <dbReference type="NCBI Taxonomy" id="6130"/>
    <lineage>
        <taxon>Eukaryota</taxon>
        <taxon>Metazoa</taxon>
        <taxon>Cnidaria</taxon>
        <taxon>Anthozoa</taxon>
        <taxon>Hexacorallia</taxon>
        <taxon>Scleractinia</taxon>
        <taxon>Astrocoeniina</taxon>
        <taxon>Acroporidae</taxon>
        <taxon>Acropora</taxon>
    </lineage>
</organism>
<dbReference type="EMBL" id="JARQWQ010000043">
    <property type="protein sequence ID" value="KAK2558617.1"/>
    <property type="molecule type" value="Genomic_DNA"/>
</dbReference>
<dbReference type="AlphaFoldDB" id="A0AAD9V2D4"/>
<reference evidence="1" key="2">
    <citation type="journal article" date="2023" name="Science">
        <title>Genomic signatures of disease resistance in endangered staghorn corals.</title>
        <authorList>
            <person name="Vollmer S.V."/>
            <person name="Selwyn J.D."/>
            <person name="Despard B.A."/>
            <person name="Roesel C.L."/>
        </authorList>
    </citation>
    <scope>NUCLEOTIDE SEQUENCE</scope>
    <source>
        <strain evidence="1">K2</strain>
    </source>
</reference>
<accession>A0AAD9V2D4</accession>